<name>A0ACA9K7X1_9GLOM</name>
<evidence type="ECO:0000313" key="2">
    <source>
        <dbReference type="Proteomes" id="UP000789920"/>
    </source>
</evidence>
<sequence>MPKDQTSEHKSCKDSHCCLYNIVCSLELEIQQRDNFLADFQRFLSNRLGDSFLTFYHEFIDSYSWDSIGINLSEHSYESVTVEKSSSLNYWSRVNNILNPAMVHSCEDKEVSDIESLHDVSELEQLEQKYINYSPYSSNNCSDDESVLDDYYGNNKHYDSD</sequence>
<accession>A0ACA9K7X1</accession>
<keyword evidence="2" id="KW-1185">Reference proteome</keyword>
<protein>
    <submittedName>
        <fullName evidence="1">2054_t:CDS:1</fullName>
    </submittedName>
</protein>
<organism evidence="1 2">
    <name type="scientific">Racocetra persica</name>
    <dbReference type="NCBI Taxonomy" id="160502"/>
    <lineage>
        <taxon>Eukaryota</taxon>
        <taxon>Fungi</taxon>
        <taxon>Fungi incertae sedis</taxon>
        <taxon>Mucoromycota</taxon>
        <taxon>Glomeromycotina</taxon>
        <taxon>Glomeromycetes</taxon>
        <taxon>Diversisporales</taxon>
        <taxon>Gigasporaceae</taxon>
        <taxon>Racocetra</taxon>
    </lineage>
</organism>
<dbReference type="EMBL" id="CAJVQC010000027">
    <property type="protein sequence ID" value="CAG8458066.1"/>
    <property type="molecule type" value="Genomic_DNA"/>
</dbReference>
<reference evidence="1" key="1">
    <citation type="submission" date="2021-06" db="EMBL/GenBank/DDBJ databases">
        <authorList>
            <person name="Kallberg Y."/>
            <person name="Tangrot J."/>
            <person name="Rosling A."/>
        </authorList>
    </citation>
    <scope>NUCLEOTIDE SEQUENCE</scope>
    <source>
        <strain evidence="1">MA461A</strain>
    </source>
</reference>
<evidence type="ECO:0000313" key="1">
    <source>
        <dbReference type="EMBL" id="CAG8458066.1"/>
    </source>
</evidence>
<comment type="caution">
    <text evidence="1">The sequence shown here is derived from an EMBL/GenBank/DDBJ whole genome shotgun (WGS) entry which is preliminary data.</text>
</comment>
<gene>
    <name evidence="1" type="ORF">RPERSI_LOCUS34</name>
</gene>
<dbReference type="Proteomes" id="UP000789920">
    <property type="component" value="Unassembled WGS sequence"/>
</dbReference>
<proteinExistence type="predicted"/>